<evidence type="ECO:0000259" key="4">
    <source>
        <dbReference type="PROSITE" id="PS51000"/>
    </source>
</evidence>
<dbReference type="Proteomes" id="UP000192738">
    <property type="component" value="Unassembled WGS sequence"/>
</dbReference>
<dbReference type="InterPro" id="IPR014036">
    <property type="entry name" value="DeoR-like_C"/>
</dbReference>
<feature type="domain" description="HTH deoR-type" evidence="4">
    <location>
        <begin position="4"/>
        <end position="59"/>
    </location>
</feature>
<keyword evidence="1" id="KW-0805">Transcription regulation</keyword>
<dbReference type="SMART" id="SM01134">
    <property type="entry name" value="DeoRC"/>
    <property type="match status" value="1"/>
</dbReference>
<keyword evidence="3" id="KW-0804">Transcription</keyword>
<dbReference type="GO" id="GO:0003700">
    <property type="term" value="F:DNA-binding transcription factor activity"/>
    <property type="evidence" value="ECO:0007669"/>
    <property type="project" value="InterPro"/>
</dbReference>
<dbReference type="AlphaFoldDB" id="A0A1W1ZWJ5"/>
<dbReference type="GO" id="GO:0003677">
    <property type="term" value="F:DNA binding"/>
    <property type="evidence" value="ECO:0007669"/>
    <property type="project" value="UniProtKB-KW"/>
</dbReference>
<organism evidence="5 6">
    <name type="scientific">Sporomusa malonica</name>
    <dbReference type="NCBI Taxonomy" id="112901"/>
    <lineage>
        <taxon>Bacteria</taxon>
        <taxon>Bacillati</taxon>
        <taxon>Bacillota</taxon>
        <taxon>Negativicutes</taxon>
        <taxon>Selenomonadales</taxon>
        <taxon>Sporomusaceae</taxon>
        <taxon>Sporomusa</taxon>
    </lineage>
</organism>
<gene>
    <name evidence="5" type="ORF">SAMN04488500_104245</name>
</gene>
<dbReference type="EMBL" id="FWXI01000004">
    <property type="protein sequence ID" value="SMC52829.1"/>
    <property type="molecule type" value="Genomic_DNA"/>
</dbReference>
<evidence type="ECO:0000256" key="1">
    <source>
        <dbReference type="ARBA" id="ARBA00023015"/>
    </source>
</evidence>
<dbReference type="InterPro" id="IPR011991">
    <property type="entry name" value="ArsR-like_HTH"/>
</dbReference>
<dbReference type="InterPro" id="IPR037171">
    <property type="entry name" value="NagB/RpiA_transferase-like"/>
</dbReference>
<dbReference type="STRING" id="112901.SAMN04488500_104245"/>
<dbReference type="InterPro" id="IPR018356">
    <property type="entry name" value="Tscrpt_reg_HTH_DeoR_CS"/>
</dbReference>
<evidence type="ECO:0000256" key="2">
    <source>
        <dbReference type="ARBA" id="ARBA00023125"/>
    </source>
</evidence>
<accession>A0A1W1ZWJ5</accession>
<keyword evidence="2" id="KW-0238">DNA-binding</keyword>
<reference evidence="5 6" key="1">
    <citation type="submission" date="2017-04" db="EMBL/GenBank/DDBJ databases">
        <authorList>
            <person name="Afonso C.L."/>
            <person name="Miller P.J."/>
            <person name="Scott M.A."/>
            <person name="Spackman E."/>
            <person name="Goraichik I."/>
            <person name="Dimitrov K.M."/>
            <person name="Suarez D.L."/>
            <person name="Swayne D.E."/>
        </authorList>
    </citation>
    <scope>NUCLEOTIDE SEQUENCE [LARGE SCALE GENOMIC DNA]</scope>
    <source>
        <strain evidence="5 6">DSM 5090</strain>
    </source>
</reference>
<sequence length="256" mass="28650">MLYEEERKLKIVEYLQEHLRASVQELGKIFQVSESTVRRDLQELEDAKLLKRTHGGAVCLENVNFEPTFIEKEDKFRKEKESIARKAAEFIEDGDTLVIDSGTTTAYLAKEMKKFSNLKVVTNSIILAQELQGNEGIEVIITGGTLRQNTLAMVGPIAEQTLSRLRVDKAFIATNGLDMKEGLTTPNIVEAATKTKMIDIAKQVILLADHTKIGKLAFAKFADVSRIDTCIVDDKVTQNMIKEMEESGINVYIVTP</sequence>
<dbReference type="PROSITE" id="PS51000">
    <property type="entry name" value="HTH_DEOR_2"/>
    <property type="match status" value="1"/>
</dbReference>
<dbReference type="InterPro" id="IPR001034">
    <property type="entry name" value="DeoR_HTH"/>
</dbReference>
<dbReference type="PANTHER" id="PTHR30363:SF44">
    <property type="entry name" value="AGA OPERON TRANSCRIPTIONAL REPRESSOR-RELATED"/>
    <property type="match status" value="1"/>
</dbReference>
<evidence type="ECO:0000313" key="5">
    <source>
        <dbReference type="EMBL" id="SMC52829.1"/>
    </source>
</evidence>
<evidence type="ECO:0000256" key="3">
    <source>
        <dbReference type="ARBA" id="ARBA00023163"/>
    </source>
</evidence>
<dbReference type="Pfam" id="PF00455">
    <property type="entry name" value="DeoRC"/>
    <property type="match status" value="1"/>
</dbReference>
<name>A0A1W1ZWJ5_9FIRM</name>
<protein>
    <submittedName>
        <fullName evidence="5">Transcriptional regulator, DeoR family</fullName>
    </submittedName>
</protein>
<keyword evidence="6" id="KW-1185">Reference proteome</keyword>
<dbReference type="OrthoDB" id="9797223at2"/>
<dbReference type="SMART" id="SM00420">
    <property type="entry name" value="HTH_DEOR"/>
    <property type="match status" value="1"/>
</dbReference>
<dbReference type="PRINTS" id="PR00037">
    <property type="entry name" value="HTHLACR"/>
</dbReference>
<dbReference type="PROSITE" id="PS00894">
    <property type="entry name" value="HTH_DEOR_1"/>
    <property type="match status" value="1"/>
</dbReference>
<dbReference type="SUPFAM" id="SSF46785">
    <property type="entry name" value="Winged helix' DNA-binding domain"/>
    <property type="match status" value="1"/>
</dbReference>
<dbReference type="Pfam" id="PF08220">
    <property type="entry name" value="HTH_DeoR"/>
    <property type="match status" value="1"/>
</dbReference>
<proteinExistence type="predicted"/>
<dbReference type="Gene3D" id="1.10.10.10">
    <property type="entry name" value="Winged helix-like DNA-binding domain superfamily/Winged helix DNA-binding domain"/>
    <property type="match status" value="1"/>
</dbReference>
<dbReference type="PANTHER" id="PTHR30363">
    <property type="entry name" value="HTH-TYPE TRANSCRIPTIONAL REGULATOR SRLR-RELATED"/>
    <property type="match status" value="1"/>
</dbReference>
<dbReference type="CDD" id="cd00090">
    <property type="entry name" value="HTH_ARSR"/>
    <property type="match status" value="1"/>
</dbReference>
<dbReference type="Gene3D" id="3.40.50.1360">
    <property type="match status" value="1"/>
</dbReference>
<dbReference type="InterPro" id="IPR036390">
    <property type="entry name" value="WH_DNA-bd_sf"/>
</dbReference>
<dbReference type="InterPro" id="IPR050313">
    <property type="entry name" value="Carb_Metab_HTH_regulators"/>
</dbReference>
<evidence type="ECO:0000313" key="6">
    <source>
        <dbReference type="Proteomes" id="UP000192738"/>
    </source>
</evidence>
<dbReference type="InterPro" id="IPR036388">
    <property type="entry name" value="WH-like_DNA-bd_sf"/>
</dbReference>
<dbReference type="SUPFAM" id="SSF100950">
    <property type="entry name" value="NagB/RpiA/CoA transferase-like"/>
    <property type="match status" value="1"/>
</dbReference>